<accession>A0ABN1ULN4</accession>
<dbReference type="Proteomes" id="UP001499979">
    <property type="component" value="Unassembled WGS sequence"/>
</dbReference>
<comment type="caution">
    <text evidence="1">The sequence shown here is derived from an EMBL/GenBank/DDBJ whole genome shotgun (WGS) entry which is preliminary data.</text>
</comment>
<name>A0ABN1ULN4_9ACTN</name>
<keyword evidence="2" id="KW-1185">Reference proteome</keyword>
<organism evidence="1 2">
    <name type="scientific">Nocardioides aquiterrae</name>
    <dbReference type="NCBI Taxonomy" id="203799"/>
    <lineage>
        <taxon>Bacteria</taxon>
        <taxon>Bacillati</taxon>
        <taxon>Actinomycetota</taxon>
        <taxon>Actinomycetes</taxon>
        <taxon>Propionibacteriales</taxon>
        <taxon>Nocardioidaceae</taxon>
        <taxon>Nocardioides</taxon>
    </lineage>
</organism>
<proteinExistence type="predicted"/>
<evidence type="ECO:0000313" key="2">
    <source>
        <dbReference type="Proteomes" id="UP001499979"/>
    </source>
</evidence>
<gene>
    <name evidence="1" type="ORF">GCM10009606_39670</name>
</gene>
<dbReference type="RefSeq" id="WP_343909450.1">
    <property type="nucleotide sequence ID" value="NZ_BAAAJE010000024.1"/>
</dbReference>
<evidence type="ECO:0000313" key="1">
    <source>
        <dbReference type="EMBL" id="GAA1157817.1"/>
    </source>
</evidence>
<sequence>MDTRWYEIRLDGRLDERWASWFDGMTVEAEPGGITVLRGQVADQAALHGLLARLRDLGLPLISVRPDDEER</sequence>
<protein>
    <submittedName>
        <fullName evidence="1">Uncharacterized protein</fullName>
    </submittedName>
</protein>
<dbReference type="EMBL" id="BAAAJE010000024">
    <property type="protein sequence ID" value="GAA1157817.1"/>
    <property type="molecule type" value="Genomic_DNA"/>
</dbReference>
<reference evidence="1 2" key="1">
    <citation type="journal article" date="2019" name="Int. J. Syst. Evol. Microbiol.">
        <title>The Global Catalogue of Microorganisms (GCM) 10K type strain sequencing project: providing services to taxonomists for standard genome sequencing and annotation.</title>
        <authorList>
            <consortium name="The Broad Institute Genomics Platform"/>
            <consortium name="The Broad Institute Genome Sequencing Center for Infectious Disease"/>
            <person name="Wu L."/>
            <person name="Ma J."/>
        </authorList>
    </citation>
    <scope>NUCLEOTIDE SEQUENCE [LARGE SCALE GENOMIC DNA]</scope>
    <source>
        <strain evidence="1 2">JCM 11813</strain>
    </source>
</reference>